<keyword evidence="3" id="KW-1185">Reference proteome</keyword>
<sequence>MWVTYHAAIWISWMIRYGWALFKCRAVPASPSPPIKLSRFLGETPEHHSAYFDTPRPKPLYAPPAYSPKPQTAVQKGAAFERECARALKAHGWDVRLKGKSGDRGCDIFATRNGMKIAVQCKNLASPAGSRAVQEVHTACVYYEAHKAVVICPLGFTRQARELASRVNVILSTSGHF</sequence>
<dbReference type="Gene3D" id="3.40.1350.10">
    <property type="match status" value="1"/>
</dbReference>
<dbReference type="HOGENOM" id="CLU_1515848_0_0_5"/>
<dbReference type="STRING" id="290633.GOX2444"/>
<name>Q5FN72_GLUOX</name>
<organism evidence="2 3">
    <name type="scientific">Gluconobacter oxydans (strain 621H)</name>
    <name type="common">Gluconobacter suboxydans</name>
    <dbReference type="NCBI Taxonomy" id="290633"/>
    <lineage>
        <taxon>Bacteria</taxon>
        <taxon>Pseudomonadati</taxon>
        <taxon>Pseudomonadota</taxon>
        <taxon>Alphaproteobacteria</taxon>
        <taxon>Acetobacterales</taxon>
        <taxon>Acetobacteraceae</taxon>
        <taxon>Gluconobacter</taxon>
    </lineage>
</organism>
<evidence type="ECO:0000259" key="1">
    <source>
        <dbReference type="Pfam" id="PF04471"/>
    </source>
</evidence>
<accession>Q5FN72</accession>
<evidence type="ECO:0000313" key="2">
    <source>
        <dbReference type="EMBL" id="AAW62175.1"/>
    </source>
</evidence>
<dbReference type="eggNOG" id="COG1787">
    <property type="taxonomic scope" value="Bacteria"/>
</dbReference>
<dbReference type="GO" id="GO:0009307">
    <property type="term" value="P:DNA restriction-modification system"/>
    <property type="evidence" value="ECO:0007669"/>
    <property type="project" value="InterPro"/>
</dbReference>
<dbReference type="InterPro" id="IPR011856">
    <property type="entry name" value="tRNA_endonuc-like_dom_sf"/>
</dbReference>
<proteinExistence type="predicted"/>
<dbReference type="InterPro" id="IPR007560">
    <property type="entry name" value="Restrct_endonuc_IV_Mrr"/>
</dbReference>
<dbReference type="Proteomes" id="UP000006375">
    <property type="component" value="Chromosome"/>
</dbReference>
<dbReference type="SUPFAM" id="SSF52980">
    <property type="entry name" value="Restriction endonuclease-like"/>
    <property type="match status" value="1"/>
</dbReference>
<dbReference type="AlphaFoldDB" id="Q5FN72"/>
<dbReference type="EMBL" id="CP000009">
    <property type="protein sequence ID" value="AAW62175.1"/>
    <property type="molecule type" value="Genomic_DNA"/>
</dbReference>
<dbReference type="InterPro" id="IPR011335">
    <property type="entry name" value="Restrct_endonuc-II-like"/>
</dbReference>
<feature type="domain" description="Restriction endonuclease type IV Mrr" evidence="1">
    <location>
        <begin position="77"/>
        <end position="172"/>
    </location>
</feature>
<dbReference type="Pfam" id="PF04471">
    <property type="entry name" value="Mrr_cat"/>
    <property type="match status" value="1"/>
</dbReference>
<dbReference type="PANTHER" id="PTHR30015:SF6">
    <property type="entry name" value="SLL1429 PROTEIN"/>
    <property type="match status" value="1"/>
</dbReference>
<reference evidence="2 3" key="1">
    <citation type="journal article" date="2005" name="Nat. Biotechnol.">
        <title>Complete genome sequence of the acetic acid bacterium Gluconobacter oxydans.</title>
        <authorList>
            <person name="Prust C."/>
            <person name="Hoffmeister M."/>
            <person name="Liesegang H."/>
            <person name="Wiezer A."/>
            <person name="Fricke W.F."/>
            <person name="Ehrenreich A."/>
            <person name="Gottschalk G."/>
            <person name="Deppenmeier U."/>
        </authorList>
    </citation>
    <scope>NUCLEOTIDE SEQUENCE [LARGE SCALE GENOMIC DNA]</scope>
    <source>
        <strain evidence="2 3">621H</strain>
    </source>
</reference>
<dbReference type="InterPro" id="IPR052906">
    <property type="entry name" value="Type_IV_Methyl-Rstrct_Enzyme"/>
</dbReference>
<gene>
    <name evidence="2" type="ordered locus">GOX2444</name>
</gene>
<evidence type="ECO:0000313" key="3">
    <source>
        <dbReference type="Proteomes" id="UP000006375"/>
    </source>
</evidence>
<dbReference type="GO" id="GO:0015666">
    <property type="term" value="F:restriction endodeoxyribonuclease activity"/>
    <property type="evidence" value="ECO:0007669"/>
    <property type="project" value="TreeGrafter"/>
</dbReference>
<dbReference type="KEGG" id="gox:GOX2444"/>
<protein>
    <recommendedName>
        <fullName evidence="1">Restriction endonuclease type IV Mrr domain-containing protein</fullName>
    </recommendedName>
</protein>
<dbReference type="PANTHER" id="PTHR30015">
    <property type="entry name" value="MRR RESTRICTION SYSTEM PROTEIN"/>
    <property type="match status" value="1"/>
</dbReference>
<dbReference type="GO" id="GO:0003677">
    <property type="term" value="F:DNA binding"/>
    <property type="evidence" value="ECO:0007669"/>
    <property type="project" value="InterPro"/>
</dbReference>